<proteinExistence type="predicted"/>
<keyword evidence="1" id="KW-0805">Transcription regulation</keyword>
<dbReference type="SUPFAM" id="SSF46689">
    <property type="entry name" value="Homeodomain-like"/>
    <property type="match status" value="1"/>
</dbReference>
<feature type="DNA-binding region" description="H-T-H motif" evidence="4">
    <location>
        <begin position="39"/>
        <end position="58"/>
    </location>
</feature>
<name>A0A3S9NKY0_9BURK</name>
<feature type="domain" description="HTH tetR-type" evidence="5">
    <location>
        <begin position="16"/>
        <end position="76"/>
    </location>
</feature>
<dbReference type="Proteomes" id="UP000277191">
    <property type="component" value="Chromosome 3"/>
</dbReference>
<dbReference type="GO" id="GO:0000976">
    <property type="term" value="F:transcription cis-regulatory region binding"/>
    <property type="evidence" value="ECO:0007669"/>
    <property type="project" value="TreeGrafter"/>
</dbReference>
<organism evidence="6 7">
    <name type="scientific">Burkholderia cenocepacia</name>
    <dbReference type="NCBI Taxonomy" id="95486"/>
    <lineage>
        <taxon>Bacteria</taxon>
        <taxon>Pseudomonadati</taxon>
        <taxon>Pseudomonadota</taxon>
        <taxon>Betaproteobacteria</taxon>
        <taxon>Burkholderiales</taxon>
        <taxon>Burkholderiaceae</taxon>
        <taxon>Burkholderia</taxon>
        <taxon>Burkholderia cepacia complex</taxon>
    </lineage>
</organism>
<evidence type="ECO:0000259" key="5">
    <source>
        <dbReference type="PROSITE" id="PS50977"/>
    </source>
</evidence>
<dbReference type="PROSITE" id="PS50977">
    <property type="entry name" value="HTH_TETR_2"/>
    <property type="match status" value="1"/>
</dbReference>
<dbReference type="InterPro" id="IPR025996">
    <property type="entry name" value="MT1864/Rv1816-like_C"/>
</dbReference>
<dbReference type="InterPro" id="IPR036271">
    <property type="entry name" value="Tet_transcr_reg_TetR-rel_C_sf"/>
</dbReference>
<evidence type="ECO:0000256" key="2">
    <source>
        <dbReference type="ARBA" id="ARBA00023125"/>
    </source>
</evidence>
<dbReference type="InterPro" id="IPR009057">
    <property type="entry name" value="Homeodomain-like_sf"/>
</dbReference>
<reference evidence="6 7" key="1">
    <citation type="submission" date="2018-12" db="EMBL/GenBank/DDBJ databases">
        <title>Cadmium resistance mechanism in endophytic bacteria Burkholderia cenocepacia YG-3.</title>
        <authorList>
            <person name="Zhang X."/>
            <person name="Wang X."/>
            <person name="Zhu Y."/>
        </authorList>
    </citation>
    <scope>NUCLEOTIDE SEQUENCE [LARGE SCALE GENOMIC DNA]</scope>
    <source>
        <strain evidence="6 7">YG-3</strain>
    </source>
</reference>
<dbReference type="AlphaFoldDB" id="A0A3S9NKY0"/>
<protein>
    <submittedName>
        <fullName evidence="6">TetR/AcrR family transcriptional regulator</fullName>
    </submittedName>
</protein>
<evidence type="ECO:0000256" key="4">
    <source>
        <dbReference type="PROSITE-ProRule" id="PRU00335"/>
    </source>
</evidence>
<dbReference type="Pfam" id="PF13305">
    <property type="entry name" value="TetR_C_33"/>
    <property type="match status" value="1"/>
</dbReference>
<evidence type="ECO:0000256" key="3">
    <source>
        <dbReference type="ARBA" id="ARBA00023163"/>
    </source>
</evidence>
<accession>A0A3S9NKY0</accession>
<dbReference type="InterPro" id="IPR050109">
    <property type="entry name" value="HTH-type_TetR-like_transc_reg"/>
</dbReference>
<sequence length="212" mass="22886">MSVNPRNPSSSSYHHGNLRQVVLETGLSLIEQSGEPDFSVRELASLIGVTPPAVYRHFENKDALLVALAVEGFSRLTAAQADAYRAVTKRERSPRAAFVAGGSAYVEFAKAHPALFKLMFGKLALDHRGDGLLKKARQANLDATIAGIRAVLGSTSTERQVREYAIAAWSTVHGLSMLMIDRQLDVLDGNESSASAVIEWAMQGLHSLSIGK</sequence>
<dbReference type="PANTHER" id="PTHR30055">
    <property type="entry name" value="HTH-TYPE TRANSCRIPTIONAL REGULATOR RUTR"/>
    <property type="match status" value="1"/>
</dbReference>
<dbReference type="Gene3D" id="1.10.357.10">
    <property type="entry name" value="Tetracycline Repressor, domain 2"/>
    <property type="match status" value="1"/>
</dbReference>
<dbReference type="InterPro" id="IPR001647">
    <property type="entry name" value="HTH_TetR"/>
</dbReference>
<dbReference type="PRINTS" id="PR00455">
    <property type="entry name" value="HTHTETR"/>
</dbReference>
<dbReference type="RefSeq" id="WP_126369811.1">
    <property type="nucleotide sequence ID" value="NZ_CP034547.1"/>
</dbReference>
<evidence type="ECO:0000313" key="7">
    <source>
        <dbReference type="Proteomes" id="UP000277191"/>
    </source>
</evidence>
<gene>
    <name evidence="6" type="ORF">D5R55_36930</name>
</gene>
<keyword evidence="3" id="KW-0804">Transcription</keyword>
<evidence type="ECO:0000256" key="1">
    <source>
        <dbReference type="ARBA" id="ARBA00023015"/>
    </source>
</evidence>
<dbReference type="SUPFAM" id="SSF48498">
    <property type="entry name" value="Tetracyclin repressor-like, C-terminal domain"/>
    <property type="match status" value="1"/>
</dbReference>
<dbReference type="Pfam" id="PF00440">
    <property type="entry name" value="TetR_N"/>
    <property type="match status" value="1"/>
</dbReference>
<keyword evidence="2 4" id="KW-0238">DNA-binding</keyword>
<dbReference type="EMBL" id="CP034547">
    <property type="protein sequence ID" value="AZQ56348.1"/>
    <property type="molecule type" value="Genomic_DNA"/>
</dbReference>
<dbReference type="GO" id="GO:0003700">
    <property type="term" value="F:DNA-binding transcription factor activity"/>
    <property type="evidence" value="ECO:0007669"/>
    <property type="project" value="TreeGrafter"/>
</dbReference>
<dbReference type="PANTHER" id="PTHR30055:SF220">
    <property type="entry name" value="TETR-FAMILY REGULATORY PROTEIN"/>
    <property type="match status" value="1"/>
</dbReference>
<evidence type="ECO:0000313" key="6">
    <source>
        <dbReference type="EMBL" id="AZQ56348.1"/>
    </source>
</evidence>